<dbReference type="GO" id="GO:0071949">
    <property type="term" value="F:FAD binding"/>
    <property type="evidence" value="ECO:0007669"/>
    <property type="project" value="InterPro"/>
</dbReference>
<dbReference type="Pfam" id="PF01494">
    <property type="entry name" value="FAD_binding_3"/>
    <property type="match status" value="1"/>
</dbReference>
<dbReference type="AlphaFoldDB" id="A0A7Z0LM52"/>
<dbReference type="InterPro" id="IPR002938">
    <property type="entry name" value="FAD-bd"/>
</dbReference>
<dbReference type="SUPFAM" id="SSF51905">
    <property type="entry name" value="FAD/NAD(P)-binding domain"/>
    <property type="match status" value="1"/>
</dbReference>
<evidence type="ECO:0000313" key="5">
    <source>
        <dbReference type="Proteomes" id="UP000586119"/>
    </source>
</evidence>
<keyword evidence="4" id="KW-0560">Oxidoreductase</keyword>
<accession>A0A7Z0LM52</accession>
<gene>
    <name evidence="4" type="ORF">HZS81_11900</name>
</gene>
<proteinExistence type="inferred from homology"/>
<name>A0A7Z0LM52_9GAMM</name>
<dbReference type="InterPro" id="IPR036188">
    <property type="entry name" value="FAD/NAD-bd_sf"/>
</dbReference>
<dbReference type="PRINTS" id="PR00411">
    <property type="entry name" value="PNDRDTASEI"/>
</dbReference>
<dbReference type="Proteomes" id="UP000586119">
    <property type="component" value="Unassembled WGS sequence"/>
</dbReference>
<feature type="domain" description="FAD-binding" evidence="3">
    <location>
        <begin position="14"/>
        <end position="130"/>
    </location>
</feature>
<keyword evidence="4" id="KW-0503">Monooxygenase</keyword>
<dbReference type="GO" id="GO:0004497">
    <property type="term" value="F:monooxygenase activity"/>
    <property type="evidence" value="ECO:0007669"/>
    <property type="project" value="UniProtKB-KW"/>
</dbReference>
<evidence type="ECO:0000256" key="1">
    <source>
        <dbReference type="ARBA" id="ARBA00038079"/>
    </source>
</evidence>
<dbReference type="PANTHER" id="PTHR42685:SF22">
    <property type="entry name" value="CONDITIONED MEDIUM FACTOR RECEPTOR 1"/>
    <property type="match status" value="1"/>
</dbReference>
<dbReference type="Gene3D" id="3.50.50.60">
    <property type="entry name" value="FAD/NAD(P)-binding domain"/>
    <property type="match status" value="1"/>
</dbReference>
<dbReference type="EMBL" id="JACCDF010000010">
    <property type="protein sequence ID" value="NYS61457.1"/>
    <property type="molecule type" value="Genomic_DNA"/>
</dbReference>
<dbReference type="PANTHER" id="PTHR42685">
    <property type="entry name" value="GERANYLGERANYL DIPHOSPHATE REDUCTASE"/>
    <property type="match status" value="1"/>
</dbReference>
<comment type="caution">
    <text evidence="4">The sequence shown here is derived from an EMBL/GenBank/DDBJ whole genome shotgun (WGS) entry which is preliminary data.</text>
</comment>
<evidence type="ECO:0000256" key="2">
    <source>
        <dbReference type="ARBA" id="ARBA00040363"/>
    </source>
</evidence>
<protein>
    <recommendedName>
        <fullName evidence="2">Protein CbrA</fullName>
    </recommendedName>
</protein>
<evidence type="ECO:0000259" key="3">
    <source>
        <dbReference type="Pfam" id="PF01494"/>
    </source>
</evidence>
<organism evidence="4 5">
    <name type="scientific">Vreelandella salicampi</name>
    <dbReference type="NCBI Taxonomy" id="1449798"/>
    <lineage>
        <taxon>Bacteria</taxon>
        <taxon>Pseudomonadati</taxon>
        <taxon>Pseudomonadota</taxon>
        <taxon>Gammaproteobacteria</taxon>
        <taxon>Oceanospirillales</taxon>
        <taxon>Halomonadaceae</taxon>
        <taxon>Vreelandella</taxon>
    </lineage>
</organism>
<comment type="similarity">
    <text evidence="1">Belongs to the CbrA family.</text>
</comment>
<reference evidence="4 5" key="1">
    <citation type="journal article" date="2015" name="Int. J. Syst. Evol. Microbiol.">
        <title>Halomonas salicampi sp. nov., a halotolerant and alkalitolerant bacterium isolated from a saltern soil.</title>
        <authorList>
            <person name="Lee J.C."/>
            <person name="Kim Y.S."/>
            <person name="Yun B.S."/>
            <person name="Whang K.S."/>
        </authorList>
    </citation>
    <scope>NUCLEOTIDE SEQUENCE [LARGE SCALE GENOMIC DNA]</scope>
    <source>
        <strain evidence="4 5">BH103</strain>
    </source>
</reference>
<dbReference type="InterPro" id="IPR050407">
    <property type="entry name" value="Geranylgeranyl_reductase"/>
</dbReference>
<sequence length="391" mass="42446">MQTTASTKIPPTTAEVVVVGGGPAGAGAACMLAKAGREVMLLEREATATHKICGEFLSAETQSYLRRLGLDLDALGGHVISHLRLIREKTIVETALPFHALGLSRFRLDEALLNHASESGASLWRGQRASVSNVSGSHIDLDVKSAGKVSTNTLFLATGKHDLRELRRHPVTPPEDLVGFKMHFDVDSAQCDALANHVELVLFAHGYAGLQRVEDGRVNLCLLAKGSWLKACGGTWEGLLEELLRTCPHLQRRLSNATPLLSQPLSIYRVPYGFVYHPPANDADNIYRLGDQVGVIPSFSGDGMGIALHSGVVAASDYLAGLDAGHYHRHIRRDIARQIWRAGLLYRASRWSPSRRLLMSLAGLTPRSLSLATSLTRIPPAAVTRAMRRIS</sequence>
<dbReference type="RefSeq" id="WP_179930782.1">
    <property type="nucleotide sequence ID" value="NZ_JACCDF010000010.1"/>
</dbReference>
<evidence type="ECO:0000313" key="4">
    <source>
        <dbReference type="EMBL" id="NYS61457.1"/>
    </source>
</evidence>
<keyword evidence="5" id="KW-1185">Reference proteome</keyword>